<reference evidence="1" key="1">
    <citation type="submission" date="2014-09" db="EMBL/GenBank/DDBJ databases">
        <authorList>
            <person name="Magalhaes I.L.F."/>
            <person name="Oliveira U."/>
            <person name="Santos F.R."/>
            <person name="Vidigal T.H.D.A."/>
            <person name="Brescovit A.D."/>
            <person name="Santos A.J."/>
        </authorList>
    </citation>
    <scope>NUCLEOTIDE SEQUENCE</scope>
    <source>
        <tissue evidence="1">Shoot tissue taken approximately 20 cm above the soil surface</tissue>
    </source>
</reference>
<sequence length="80" mass="8653">MQLQVSAAADAASAFFPPLVLEVGDARVLVVAGAARSWRLRGRRWGYVGSWGEISGNYGELFIGMCFLRALSMLGGKFRS</sequence>
<proteinExistence type="predicted"/>
<dbReference type="EMBL" id="GBRH01191870">
    <property type="protein sequence ID" value="JAE06026.1"/>
    <property type="molecule type" value="Transcribed_RNA"/>
</dbReference>
<organism evidence="1">
    <name type="scientific">Arundo donax</name>
    <name type="common">Giant reed</name>
    <name type="synonym">Donax arundinaceus</name>
    <dbReference type="NCBI Taxonomy" id="35708"/>
    <lineage>
        <taxon>Eukaryota</taxon>
        <taxon>Viridiplantae</taxon>
        <taxon>Streptophyta</taxon>
        <taxon>Embryophyta</taxon>
        <taxon>Tracheophyta</taxon>
        <taxon>Spermatophyta</taxon>
        <taxon>Magnoliopsida</taxon>
        <taxon>Liliopsida</taxon>
        <taxon>Poales</taxon>
        <taxon>Poaceae</taxon>
        <taxon>PACMAD clade</taxon>
        <taxon>Arundinoideae</taxon>
        <taxon>Arundineae</taxon>
        <taxon>Arundo</taxon>
    </lineage>
</organism>
<dbReference type="AlphaFoldDB" id="A0A0A9F7A3"/>
<reference evidence="1" key="2">
    <citation type="journal article" date="2015" name="Data Brief">
        <title>Shoot transcriptome of the giant reed, Arundo donax.</title>
        <authorList>
            <person name="Barrero R.A."/>
            <person name="Guerrero F.D."/>
            <person name="Moolhuijzen P."/>
            <person name="Goolsby J.A."/>
            <person name="Tidwell J."/>
            <person name="Bellgard S.E."/>
            <person name="Bellgard M.I."/>
        </authorList>
    </citation>
    <scope>NUCLEOTIDE SEQUENCE</scope>
    <source>
        <tissue evidence="1">Shoot tissue taken approximately 20 cm above the soil surface</tissue>
    </source>
</reference>
<evidence type="ECO:0000313" key="1">
    <source>
        <dbReference type="EMBL" id="JAE06026.1"/>
    </source>
</evidence>
<name>A0A0A9F7A3_ARUDO</name>
<accession>A0A0A9F7A3</accession>
<protein>
    <submittedName>
        <fullName evidence="1">Uncharacterized protein</fullName>
    </submittedName>
</protein>